<gene>
    <name evidence="1" type="ORF">HMPREF9153_0785</name>
</gene>
<accession>G4CW78</accession>
<proteinExistence type="predicted"/>
<dbReference type="PATRIC" id="fig|997355.3.peg.766"/>
<reference evidence="1 2" key="1">
    <citation type="submission" date="2011-06" db="EMBL/GenBank/DDBJ databases">
        <authorList>
            <person name="Muzny D."/>
            <person name="Qin X."/>
            <person name="Deng J."/>
            <person name="Jiang H."/>
            <person name="Liu Y."/>
            <person name="Qu J."/>
            <person name="Song X.-Z."/>
            <person name="Zhang L."/>
            <person name="Thornton R."/>
            <person name="Coyle M."/>
            <person name="Francisco L."/>
            <person name="Jackson L."/>
            <person name="Javaid M."/>
            <person name="Korchina V."/>
            <person name="Kovar C."/>
            <person name="Mata R."/>
            <person name="Mathew T."/>
            <person name="Ngo R."/>
            <person name="Nguyen L."/>
            <person name="Nguyen N."/>
            <person name="Okwuonu G."/>
            <person name="Ongeri F."/>
            <person name="Pham C."/>
            <person name="Simmons D."/>
            <person name="Wilczek-Boney K."/>
            <person name="Hale W."/>
            <person name="Jakkamsetti A."/>
            <person name="Pham P."/>
            <person name="Ruth R."/>
            <person name="San Lucas F."/>
            <person name="Warren J."/>
            <person name="Zhang J."/>
            <person name="Zhao Z."/>
            <person name="Zhou C."/>
            <person name="Zhu D."/>
            <person name="Lee S."/>
            <person name="Bess C."/>
            <person name="Blankenburg K."/>
            <person name="Forbes L."/>
            <person name="Fu Q."/>
            <person name="Gubbala S."/>
            <person name="Hirani K."/>
            <person name="Jayaseelan J.C."/>
            <person name="Lara F."/>
            <person name="Munidasa M."/>
            <person name="Palculict T."/>
            <person name="Patil S."/>
            <person name="Pu L.-L."/>
            <person name="Saada N."/>
            <person name="Tang L."/>
            <person name="Weissenberger G."/>
            <person name="Zhu Y."/>
            <person name="Hemphill L."/>
            <person name="Shang Y."/>
            <person name="Youmans B."/>
            <person name="Ayvaz T."/>
            <person name="Ross M."/>
            <person name="Santibanez J."/>
            <person name="Aqrawi P."/>
            <person name="Gross S."/>
            <person name="Joshi V."/>
            <person name="Fowler G."/>
            <person name="Nazareth L."/>
            <person name="Reid J."/>
            <person name="Worley K."/>
            <person name="Petrosino J."/>
            <person name="Highlander S."/>
            <person name="Gibbs R."/>
        </authorList>
    </citation>
    <scope>NUCLEOTIDE SEQUENCE [LARGE SCALE GENOMIC DNA]</scope>
    <source>
        <strain evidence="1 2">ATCC 25577</strain>
    </source>
</reference>
<dbReference type="EC" id="1.1.1.35" evidence="1"/>
<protein>
    <submittedName>
        <fullName evidence="1">3-hydroxyacyl-CoA dehydrogenase</fullName>
        <ecNumber evidence="1">1.1.1.35</ecNumber>
    </submittedName>
</protein>
<dbReference type="GeneID" id="29842857"/>
<keyword evidence="1" id="KW-0560">Oxidoreductase</keyword>
<dbReference type="AlphaFoldDB" id="G4CW78"/>
<dbReference type="EMBL" id="AGBA01000009">
    <property type="protein sequence ID" value="EGY78202.1"/>
    <property type="molecule type" value="Genomic_DNA"/>
</dbReference>
<evidence type="ECO:0000313" key="1">
    <source>
        <dbReference type="EMBL" id="EGY78202.1"/>
    </source>
</evidence>
<evidence type="ECO:0000313" key="2">
    <source>
        <dbReference type="Proteomes" id="UP000005332"/>
    </source>
</evidence>
<dbReference type="Proteomes" id="UP000005332">
    <property type="component" value="Unassembled WGS sequence"/>
</dbReference>
<comment type="caution">
    <text evidence="1">The sequence shown here is derived from an EMBL/GenBank/DDBJ whole genome shotgun (WGS) entry which is preliminary data.</text>
</comment>
<dbReference type="HOGENOM" id="CLU_2452191_0_0_11"/>
<keyword evidence="2" id="KW-1185">Reference proteome</keyword>
<name>G4CW78_9ACTN</name>
<sequence>MWADRGAGAHPRLDVFAQIDDADLRGRLVPAELALAIRRGNPVLPSQARIAVHDLGDPGQVAYLAGILGVSDAAPPGRVSWPATGSSPV</sequence>
<dbReference type="RefSeq" id="WP_004809605.1">
    <property type="nucleotide sequence ID" value="NZ_JH165054.1"/>
</dbReference>
<dbReference type="GO" id="GO:0003857">
    <property type="term" value="F:(3S)-3-hydroxyacyl-CoA dehydrogenase (NAD+) activity"/>
    <property type="evidence" value="ECO:0007669"/>
    <property type="project" value="UniProtKB-EC"/>
</dbReference>
<organism evidence="1 2">
    <name type="scientific">Cutibacterium avidum ATCC 25577</name>
    <dbReference type="NCBI Taxonomy" id="997355"/>
    <lineage>
        <taxon>Bacteria</taxon>
        <taxon>Bacillati</taxon>
        <taxon>Actinomycetota</taxon>
        <taxon>Actinomycetes</taxon>
        <taxon>Propionibacteriales</taxon>
        <taxon>Propionibacteriaceae</taxon>
        <taxon>Cutibacterium</taxon>
    </lineage>
</organism>